<name>A0A1K1N7Z9_9FLAO</name>
<dbReference type="STRING" id="1150368.SAMN02927921_01085"/>
<gene>
    <name evidence="1" type="ORF">SAMN02927921_01085</name>
</gene>
<dbReference type="AlphaFoldDB" id="A0A1K1N7Z9"/>
<reference evidence="1 2" key="1">
    <citation type="submission" date="2016-11" db="EMBL/GenBank/DDBJ databases">
        <authorList>
            <person name="Jaros S."/>
            <person name="Januszkiewicz K."/>
            <person name="Wedrychowicz H."/>
        </authorList>
    </citation>
    <scope>NUCLEOTIDE SEQUENCE [LARGE SCALE GENOMIC DNA]</scope>
    <source>
        <strain evidence="1 2">CGMCC 1.12145</strain>
    </source>
</reference>
<organism evidence="1 2">
    <name type="scientific">Sinomicrobium oceani</name>
    <dbReference type="NCBI Taxonomy" id="1150368"/>
    <lineage>
        <taxon>Bacteria</taxon>
        <taxon>Pseudomonadati</taxon>
        <taxon>Bacteroidota</taxon>
        <taxon>Flavobacteriia</taxon>
        <taxon>Flavobacteriales</taxon>
        <taxon>Flavobacteriaceae</taxon>
        <taxon>Sinomicrobium</taxon>
    </lineage>
</organism>
<keyword evidence="2" id="KW-1185">Reference proteome</keyword>
<sequence length="211" mass="24622">MDIEKEIEEVITSYPRLNYFPDKKMLIGEIEISEGDVYNIRVDISPYPVYFPVVYEIDDRIPKKLDRHIYTGSGDCCLTTTAKAQILLKTKVKSLKIFFDEVLVKYLENNSYYEIHSRYFDEEYLHGPQGIVDAYKDILGIQDMRQIVILMINRVEGRKLRLKDACYCGSGLTLKKCNNGKHSRMYKDFRAIDKGVLINDLTHFENLVTKN</sequence>
<proteinExistence type="predicted"/>
<dbReference type="Proteomes" id="UP000182248">
    <property type="component" value="Unassembled WGS sequence"/>
</dbReference>
<protein>
    <recommendedName>
        <fullName evidence="3">SEC-C motif-containing protein</fullName>
    </recommendedName>
</protein>
<dbReference type="OrthoDB" id="21421at2"/>
<dbReference type="EMBL" id="FPJE01000004">
    <property type="protein sequence ID" value="SFW31373.1"/>
    <property type="molecule type" value="Genomic_DNA"/>
</dbReference>
<dbReference type="RefSeq" id="WP_072316348.1">
    <property type="nucleotide sequence ID" value="NZ_FPJE01000004.1"/>
</dbReference>
<accession>A0A1K1N7Z9</accession>
<evidence type="ECO:0008006" key="3">
    <source>
        <dbReference type="Google" id="ProtNLM"/>
    </source>
</evidence>
<evidence type="ECO:0000313" key="1">
    <source>
        <dbReference type="EMBL" id="SFW31373.1"/>
    </source>
</evidence>
<evidence type="ECO:0000313" key="2">
    <source>
        <dbReference type="Proteomes" id="UP000182248"/>
    </source>
</evidence>